<comment type="caution">
    <text evidence="9">The sequence shown here is derived from an EMBL/GenBank/DDBJ whole genome shotgun (WGS) entry which is preliminary data.</text>
</comment>
<keyword evidence="7" id="KW-1133">Transmembrane helix</keyword>
<dbReference type="AlphaFoldDB" id="A0A7W8J906"/>
<dbReference type="Gene3D" id="2.40.170.20">
    <property type="entry name" value="TonB-dependent receptor, beta-barrel domain"/>
    <property type="match status" value="1"/>
</dbReference>
<comment type="subcellular location">
    <subcellularLocation>
        <location evidence="1">Cell outer membrane</location>
        <topology evidence="1">Multi-pass membrane protein</topology>
    </subcellularLocation>
</comment>
<dbReference type="PANTHER" id="PTHR30069">
    <property type="entry name" value="TONB-DEPENDENT OUTER MEMBRANE RECEPTOR"/>
    <property type="match status" value="1"/>
</dbReference>
<dbReference type="GO" id="GO:0044718">
    <property type="term" value="P:siderophore transmembrane transport"/>
    <property type="evidence" value="ECO:0007669"/>
    <property type="project" value="TreeGrafter"/>
</dbReference>
<keyword evidence="2" id="KW-0813">Transport</keyword>
<dbReference type="GO" id="GO:0030246">
    <property type="term" value="F:carbohydrate binding"/>
    <property type="evidence" value="ECO:0007669"/>
    <property type="project" value="InterPro"/>
</dbReference>
<evidence type="ECO:0000256" key="2">
    <source>
        <dbReference type="ARBA" id="ARBA00022448"/>
    </source>
</evidence>
<feature type="domain" description="TonB-dependent transporter Oar-like beta-barrel" evidence="8">
    <location>
        <begin position="279"/>
        <end position="1181"/>
    </location>
</feature>
<organism evidence="9 10">
    <name type="scientific">Tunturiibacter lichenicola</name>
    <dbReference type="NCBI Taxonomy" id="2051959"/>
    <lineage>
        <taxon>Bacteria</taxon>
        <taxon>Pseudomonadati</taxon>
        <taxon>Acidobacteriota</taxon>
        <taxon>Terriglobia</taxon>
        <taxon>Terriglobales</taxon>
        <taxon>Acidobacteriaceae</taxon>
        <taxon>Tunturiibacter</taxon>
    </lineage>
</organism>
<reference evidence="9 10" key="1">
    <citation type="submission" date="2020-08" db="EMBL/GenBank/DDBJ databases">
        <title>Genomic Encyclopedia of Type Strains, Phase IV (KMG-V): Genome sequencing to study the core and pangenomes of soil and plant-associated prokaryotes.</title>
        <authorList>
            <person name="Whitman W."/>
        </authorList>
    </citation>
    <scope>NUCLEOTIDE SEQUENCE [LARGE SCALE GENOMIC DNA]</scope>
    <source>
        <strain evidence="9 10">M8US30</strain>
    </source>
</reference>
<dbReference type="SUPFAM" id="SSF56935">
    <property type="entry name" value="Porins"/>
    <property type="match status" value="1"/>
</dbReference>
<accession>A0A7W8J906</accession>
<dbReference type="InterPro" id="IPR039426">
    <property type="entry name" value="TonB-dep_rcpt-like"/>
</dbReference>
<dbReference type="InterPro" id="IPR057601">
    <property type="entry name" value="Oar-like_b-barrel"/>
</dbReference>
<keyword evidence="4 7" id="KW-0812">Transmembrane</keyword>
<gene>
    <name evidence="9" type="ORF">HDF10_001706</name>
</gene>
<dbReference type="GO" id="GO:0009279">
    <property type="term" value="C:cell outer membrane"/>
    <property type="evidence" value="ECO:0007669"/>
    <property type="project" value="UniProtKB-SubCell"/>
</dbReference>
<dbReference type="GO" id="GO:0015344">
    <property type="term" value="F:siderophore uptake transmembrane transporter activity"/>
    <property type="evidence" value="ECO:0007669"/>
    <property type="project" value="TreeGrafter"/>
</dbReference>
<keyword evidence="3" id="KW-1134">Transmembrane beta strand</keyword>
<evidence type="ECO:0000256" key="4">
    <source>
        <dbReference type="ARBA" id="ARBA00022692"/>
    </source>
</evidence>
<evidence type="ECO:0000256" key="6">
    <source>
        <dbReference type="ARBA" id="ARBA00023237"/>
    </source>
</evidence>
<protein>
    <submittedName>
        <fullName evidence="9">Outer membrane receptor protein involved in Fe transport</fullName>
    </submittedName>
</protein>
<evidence type="ECO:0000256" key="1">
    <source>
        <dbReference type="ARBA" id="ARBA00004571"/>
    </source>
</evidence>
<evidence type="ECO:0000256" key="5">
    <source>
        <dbReference type="ARBA" id="ARBA00023136"/>
    </source>
</evidence>
<evidence type="ECO:0000313" key="9">
    <source>
        <dbReference type="EMBL" id="MBB5343731.1"/>
    </source>
</evidence>
<feature type="transmembrane region" description="Helical" evidence="7">
    <location>
        <begin position="20"/>
        <end position="40"/>
    </location>
</feature>
<name>A0A7W8J906_9BACT</name>
<dbReference type="Gene3D" id="2.60.40.1120">
    <property type="entry name" value="Carboxypeptidase-like, regulatory domain"/>
    <property type="match status" value="1"/>
</dbReference>
<keyword evidence="5 7" id="KW-0472">Membrane</keyword>
<evidence type="ECO:0000256" key="7">
    <source>
        <dbReference type="SAM" id="Phobius"/>
    </source>
</evidence>
<evidence type="ECO:0000313" key="10">
    <source>
        <dbReference type="Proteomes" id="UP000569092"/>
    </source>
</evidence>
<dbReference type="Pfam" id="PF25183">
    <property type="entry name" value="OMP_b-brl_4"/>
    <property type="match status" value="1"/>
</dbReference>
<dbReference type="EMBL" id="JACHDZ010000002">
    <property type="protein sequence ID" value="MBB5343731.1"/>
    <property type="molecule type" value="Genomic_DNA"/>
</dbReference>
<sequence length="1188" mass="126187">MYTIVCSTESQKTVRPRKSAWNKTVSTCVWIALLVISGMMNPDFLKAQTSYGSVVGTVTDSAGALVAGTQVRLTNKQTNAEQTAVTSSAGTYTFINLNPGSYSVSASHPGFKASTTDQVDVQIGGTTRADLALQVGAVTESVTVTGATVGIQGDNPSLGGVIEGRQVQEAPLNGRNVNNLLDFVPGVVPGGGTSGSTVANGGTGQVSPNTQAISYGNYQIGGAFSGQSLFFIDGVGSNISENNVNTLVPTQDVVQEFRVSTNNVSAEFGGYGGGVVEISTKSGTNQFHGTAYEYFRNDALDANDWFSNNAGLGKVPLHQNQYGANLGGPILKNKLFFFFSWEHESLSSATPTSYVMPTTAELNGDFSQDPQTIYDPTTGLPFPHNSIAGRIDPAALKILQLETPNQARVNQTPFVNNTFVSVGAVGVQTQYNARIDATLSKDTVFARYSFWNPHNESVDPFGNKTGAGPTGNDTQEAVLGDNHVFSPKSIAEVRFSYLENYNFQDPLSNGFDMSTINGNWGAIPSVSGLSDYSLPALAIQGYGVGPNLSQLHWNNNVWAVSGSFTKILGKHSIKSGGNWRQVLWEAYPGSGGVTVTSLPGFTASPNVPGSGNALASFLLGIPSQTSVTVTTTTHAFLHNYGLFVEDTYQTTPKLTVTAGLRWEQPGAFSEEHDIDAVFLPRAPLTIGGISSYTNPLGTSVPLLGSAALVNSQLYPSRREESLHWKTFSPRVGFAYRFDSNSVIRAGYGISFFPAVLDQDGPQLSSLTRSATNNVNSIGGTVGASVGNPFPTGITPALGHSQQAVDNLLGSGVWARVPDQPLGYSQQWNLAVERAFGSSTVASLAYAGSKGTHLIIASPYTGSGLQLNQIPDQYLSMGSDLLTPVANPFYGALPAGSASGGPTILKGRLLMPYPQYPLGVLQQDARIAASNYNSLQAYLTKRFSHGGIVQAAYTWAKLLSDTDNTSAFLDGQGGTGLVQDLYNLKAEKSVSQQDTRHNFVVNYGLDLPFGHEQMYLSHINAVTNAVIGGWRVNGITTLRSGVPIALTANPNTLAQDFGGGTPGFGVGSGIIRPDYTPGCNKSISGDRSIRAKQWFNTSCFTEPGPFAYGNEPRVDSHLRAAGVVNFDFSANKSFNITERARLKFSAEIFDLFNHPQFAEPGVGLGPSFGVVNHQASLPRTVQLALRFTY</sequence>
<dbReference type="Pfam" id="PF13620">
    <property type="entry name" value="CarboxypepD_reg"/>
    <property type="match status" value="1"/>
</dbReference>
<evidence type="ECO:0000256" key="3">
    <source>
        <dbReference type="ARBA" id="ARBA00022452"/>
    </source>
</evidence>
<dbReference type="SUPFAM" id="SSF49452">
    <property type="entry name" value="Starch-binding domain-like"/>
    <property type="match status" value="1"/>
</dbReference>
<dbReference type="InterPro" id="IPR036942">
    <property type="entry name" value="Beta-barrel_TonB_sf"/>
</dbReference>
<proteinExistence type="predicted"/>
<dbReference type="InterPro" id="IPR013784">
    <property type="entry name" value="Carb-bd-like_fold"/>
</dbReference>
<dbReference type="PANTHER" id="PTHR30069:SF46">
    <property type="entry name" value="OAR PROTEIN"/>
    <property type="match status" value="1"/>
</dbReference>
<keyword evidence="9" id="KW-0675">Receptor</keyword>
<dbReference type="Proteomes" id="UP000569092">
    <property type="component" value="Unassembled WGS sequence"/>
</dbReference>
<keyword evidence="6" id="KW-0998">Cell outer membrane</keyword>
<evidence type="ECO:0000259" key="8">
    <source>
        <dbReference type="Pfam" id="PF25183"/>
    </source>
</evidence>